<organism evidence="1 2">
    <name type="scientific">Tribolium castaneum</name>
    <name type="common">Red flour beetle</name>
    <dbReference type="NCBI Taxonomy" id="7070"/>
    <lineage>
        <taxon>Eukaryota</taxon>
        <taxon>Metazoa</taxon>
        <taxon>Ecdysozoa</taxon>
        <taxon>Arthropoda</taxon>
        <taxon>Hexapoda</taxon>
        <taxon>Insecta</taxon>
        <taxon>Pterygota</taxon>
        <taxon>Neoptera</taxon>
        <taxon>Endopterygota</taxon>
        <taxon>Coleoptera</taxon>
        <taxon>Polyphaga</taxon>
        <taxon>Cucujiformia</taxon>
        <taxon>Tenebrionidae</taxon>
        <taxon>Tenebrionidae incertae sedis</taxon>
        <taxon>Tribolium</taxon>
    </lineage>
</organism>
<protein>
    <submittedName>
        <fullName evidence="1">Uncharacterized protein</fullName>
    </submittedName>
</protein>
<dbReference type="Proteomes" id="UP000007266">
    <property type="component" value="Linkage group 7"/>
</dbReference>
<dbReference type="EMBL" id="KQ971352">
    <property type="protein sequence ID" value="EFA06372.1"/>
    <property type="molecule type" value="Genomic_DNA"/>
</dbReference>
<sequence>MKSCCPALFLRYPKVALAVLLRYIQVNDKLDVGRLPRFSSMDACRPMLSLQISAHRTVESTPSHYLPTAYSVSAYFVSSTFIATLSPNLSSPGCCQPNVND</sequence>
<gene>
    <name evidence="1" type="primary">GLEAN_09248</name>
    <name evidence="1" type="ORF">TcasGA2_TC009248</name>
</gene>
<name>D6WSG3_TRICA</name>
<reference evidence="1 2" key="2">
    <citation type="journal article" date="2010" name="Nucleic Acids Res.">
        <title>BeetleBase in 2010: revisions to provide comprehensive genomic information for Tribolium castaneum.</title>
        <authorList>
            <person name="Kim H.S."/>
            <person name="Murphy T."/>
            <person name="Xia J."/>
            <person name="Caragea D."/>
            <person name="Park Y."/>
            <person name="Beeman R.W."/>
            <person name="Lorenzen M.D."/>
            <person name="Butcher S."/>
            <person name="Manak J.R."/>
            <person name="Brown S.J."/>
        </authorList>
    </citation>
    <scope>GENOME REANNOTATION</scope>
    <source>
        <strain evidence="1 2">Georgia GA2</strain>
    </source>
</reference>
<evidence type="ECO:0000313" key="2">
    <source>
        <dbReference type="Proteomes" id="UP000007266"/>
    </source>
</evidence>
<evidence type="ECO:0000313" key="1">
    <source>
        <dbReference type="EMBL" id="EFA06372.1"/>
    </source>
</evidence>
<dbReference type="InParanoid" id="D6WSG3"/>
<dbReference type="HOGENOM" id="CLU_2295222_0_0_1"/>
<accession>D6WSG3</accession>
<reference evidence="1 2" key="1">
    <citation type="journal article" date="2008" name="Nature">
        <title>The genome of the model beetle and pest Tribolium castaneum.</title>
        <authorList>
            <consortium name="Tribolium Genome Sequencing Consortium"/>
            <person name="Richards S."/>
            <person name="Gibbs R.A."/>
            <person name="Weinstock G.M."/>
            <person name="Brown S.J."/>
            <person name="Denell R."/>
            <person name="Beeman R.W."/>
            <person name="Gibbs R."/>
            <person name="Beeman R.W."/>
            <person name="Brown S.J."/>
            <person name="Bucher G."/>
            <person name="Friedrich M."/>
            <person name="Grimmelikhuijzen C.J."/>
            <person name="Klingler M."/>
            <person name="Lorenzen M."/>
            <person name="Richards S."/>
            <person name="Roth S."/>
            <person name="Schroder R."/>
            <person name="Tautz D."/>
            <person name="Zdobnov E.M."/>
            <person name="Muzny D."/>
            <person name="Gibbs R.A."/>
            <person name="Weinstock G.M."/>
            <person name="Attaway T."/>
            <person name="Bell S."/>
            <person name="Buhay C.J."/>
            <person name="Chandrabose M.N."/>
            <person name="Chavez D."/>
            <person name="Clerk-Blankenburg K.P."/>
            <person name="Cree A."/>
            <person name="Dao M."/>
            <person name="Davis C."/>
            <person name="Chacko J."/>
            <person name="Dinh H."/>
            <person name="Dugan-Rocha S."/>
            <person name="Fowler G."/>
            <person name="Garner T.T."/>
            <person name="Garnes J."/>
            <person name="Gnirke A."/>
            <person name="Hawes A."/>
            <person name="Hernandez J."/>
            <person name="Hines S."/>
            <person name="Holder M."/>
            <person name="Hume J."/>
            <person name="Jhangiani S.N."/>
            <person name="Joshi V."/>
            <person name="Khan Z.M."/>
            <person name="Jackson L."/>
            <person name="Kovar C."/>
            <person name="Kowis A."/>
            <person name="Lee S."/>
            <person name="Lewis L.R."/>
            <person name="Margolis J."/>
            <person name="Morgan M."/>
            <person name="Nazareth L.V."/>
            <person name="Nguyen N."/>
            <person name="Okwuonu G."/>
            <person name="Parker D."/>
            <person name="Richards S."/>
            <person name="Ruiz S.J."/>
            <person name="Santibanez J."/>
            <person name="Savard J."/>
            <person name="Scherer S.E."/>
            <person name="Schneider B."/>
            <person name="Sodergren E."/>
            <person name="Tautz D."/>
            <person name="Vattahil S."/>
            <person name="Villasana D."/>
            <person name="White C.S."/>
            <person name="Wright R."/>
            <person name="Park Y."/>
            <person name="Beeman R.W."/>
            <person name="Lord J."/>
            <person name="Oppert B."/>
            <person name="Lorenzen M."/>
            <person name="Brown S."/>
            <person name="Wang L."/>
            <person name="Savard J."/>
            <person name="Tautz D."/>
            <person name="Richards S."/>
            <person name="Weinstock G."/>
            <person name="Gibbs R.A."/>
            <person name="Liu Y."/>
            <person name="Worley K."/>
            <person name="Weinstock G."/>
            <person name="Elsik C.G."/>
            <person name="Reese J.T."/>
            <person name="Elhaik E."/>
            <person name="Landan G."/>
            <person name="Graur D."/>
            <person name="Arensburger P."/>
            <person name="Atkinson P."/>
            <person name="Beeman R.W."/>
            <person name="Beidler J."/>
            <person name="Brown S.J."/>
            <person name="Demuth J.P."/>
            <person name="Drury D.W."/>
            <person name="Du Y.Z."/>
            <person name="Fujiwara H."/>
            <person name="Lorenzen M."/>
            <person name="Maselli V."/>
            <person name="Osanai M."/>
            <person name="Park Y."/>
            <person name="Robertson H.M."/>
            <person name="Tu Z."/>
            <person name="Wang J.J."/>
            <person name="Wang S."/>
            <person name="Richards S."/>
            <person name="Song H."/>
            <person name="Zhang L."/>
            <person name="Sodergren E."/>
            <person name="Werner D."/>
            <person name="Stanke M."/>
            <person name="Morgenstern B."/>
            <person name="Solovyev V."/>
            <person name="Kosarev P."/>
            <person name="Brown G."/>
            <person name="Chen H.C."/>
            <person name="Ermolaeva O."/>
            <person name="Hlavina W."/>
            <person name="Kapustin Y."/>
            <person name="Kiryutin B."/>
            <person name="Kitts P."/>
            <person name="Maglott D."/>
            <person name="Pruitt K."/>
            <person name="Sapojnikov V."/>
            <person name="Souvorov A."/>
            <person name="Mackey A.J."/>
            <person name="Waterhouse R.M."/>
            <person name="Wyder S."/>
            <person name="Zdobnov E.M."/>
            <person name="Zdobnov E.M."/>
            <person name="Wyder S."/>
            <person name="Kriventseva E.V."/>
            <person name="Kadowaki T."/>
            <person name="Bork P."/>
            <person name="Aranda M."/>
            <person name="Bao R."/>
            <person name="Beermann A."/>
            <person name="Berns N."/>
            <person name="Bolognesi R."/>
            <person name="Bonneton F."/>
            <person name="Bopp D."/>
            <person name="Brown S.J."/>
            <person name="Bucher G."/>
            <person name="Butts T."/>
            <person name="Chaumot A."/>
            <person name="Denell R.E."/>
            <person name="Ferrier D.E."/>
            <person name="Friedrich M."/>
            <person name="Gordon C.M."/>
            <person name="Jindra M."/>
            <person name="Klingler M."/>
            <person name="Lan Q."/>
            <person name="Lattorff H.M."/>
            <person name="Laudet V."/>
            <person name="von Levetsow C."/>
            <person name="Liu Z."/>
            <person name="Lutz R."/>
            <person name="Lynch J.A."/>
            <person name="da Fonseca R.N."/>
            <person name="Posnien N."/>
            <person name="Reuter R."/>
            <person name="Roth S."/>
            <person name="Savard J."/>
            <person name="Schinko J.B."/>
            <person name="Schmitt C."/>
            <person name="Schoppmeier M."/>
            <person name="Schroder R."/>
            <person name="Shippy T.D."/>
            <person name="Simonnet F."/>
            <person name="Marques-Souza H."/>
            <person name="Tautz D."/>
            <person name="Tomoyasu Y."/>
            <person name="Trauner J."/>
            <person name="Van der Zee M."/>
            <person name="Vervoort M."/>
            <person name="Wittkopp N."/>
            <person name="Wimmer E.A."/>
            <person name="Yang X."/>
            <person name="Jones A.K."/>
            <person name="Sattelle D.B."/>
            <person name="Ebert P.R."/>
            <person name="Nelson D."/>
            <person name="Scott J.G."/>
            <person name="Beeman R.W."/>
            <person name="Muthukrishnan S."/>
            <person name="Kramer K.J."/>
            <person name="Arakane Y."/>
            <person name="Beeman R.W."/>
            <person name="Zhu Q."/>
            <person name="Hogenkamp D."/>
            <person name="Dixit R."/>
            <person name="Oppert B."/>
            <person name="Jiang H."/>
            <person name="Zou Z."/>
            <person name="Marshall J."/>
            <person name="Elpidina E."/>
            <person name="Vinokurov K."/>
            <person name="Oppert C."/>
            <person name="Zou Z."/>
            <person name="Evans J."/>
            <person name="Lu Z."/>
            <person name="Zhao P."/>
            <person name="Sumathipala N."/>
            <person name="Altincicek B."/>
            <person name="Vilcinskas A."/>
            <person name="Williams M."/>
            <person name="Hultmark D."/>
            <person name="Hetru C."/>
            <person name="Jiang H."/>
            <person name="Grimmelikhuijzen C.J."/>
            <person name="Hauser F."/>
            <person name="Cazzamali G."/>
            <person name="Williamson M."/>
            <person name="Park Y."/>
            <person name="Li B."/>
            <person name="Tanaka Y."/>
            <person name="Predel R."/>
            <person name="Neupert S."/>
            <person name="Schachtner J."/>
            <person name="Verleyen P."/>
            <person name="Raible F."/>
            <person name="Bork P."/>
            <person name="Friedrich M."/>
            <person name="Walden K.K."/>
            <person name="Robertson H.M."/>
            <person name="Angeli S."/>
            <person name="Foret S."/>
            <person name="Bucher G."/>
            <person name="Schuetz S."/>
            <person name="Maleszka R."/>
            <person name="Wimmer E.A."/>
            <person name="Beeman R.W."/>
            <person name="Lorenzen M."/>
            <person name="Tomoyasu Y."/>
            <person name="Miller S.C."/>
            <person name="Grossmann D."/>
            <person name="Bucher G."/>
        </authorList>
    </citation>
    <scope>NUCLEOTIDE SEQUENCE [LARGE SCALE GENOMIC DNA]</scope>
    <source>
        <strain evidence="1 2">Georgia GA2</strain>
    </source>
</reference>
<keyword evidence="2" id="KW-1185">Reference proteome</keyword>
<proteinExistence type="predicted"/>
<dbReference type="AlphaFoldDB" id="D6WSG3"/>